<feature type="region of interest" description="Disordered" evidence="3">
    <location>
        <begin position="244"/>
        <end position="295"/>
    </location>
</feature>
<feature type="region of interest" description="Disordered" evidence="3">
    <location>
        <begin position="111"/>
        <end position="216"/>
    </location>
</feature>
<comment type="subcellular location">
    <subcellularLocation>
        <location evidence="1">Nucleus</location>
    </subcellularLocation>
</comment>
<feature type="compositionally biased region" description="Low complexity" evidence="3">
    <location>
        <begin position="283"/>
        <end position="295"/>
    </location>
</feature>
<dbReference type="EMBL" id="LN483143">
    <property type="protein sequence ID" value="CDZ96351.1"/>
    <property type="molecule type" value="Genomic_DNA"/>
</dbReference>
<feature type="compositionally biased region" description="Basic and acidic residues" evidence="3">
    <location>
        <begin position="53"/>
        <end position="63"/>
    </location>
</feature>
<feature type="compositionally biased region" description="Basic and acidic residues" evidence="3">
    <location>
        <begin position="144"/>
        <end position="153"/>
    </location>
</feature>
<dbReference type="GO" id="GO:0090575">
    <property type="term" value="C:RNA polymerase II transcription regulator complex"/>
    <property type="evidence" value="ECO:0007669"/>
    <property type="project" value="TreeGrafter"/>
</dbReference>
<dbReference type="Pfam" id="PF00170">
    <property type="entry name" value="bZIP_1"/>
    <property type="match status" value="1"/>
</dbReference>
<protein>
    <submittedName>
        <fullName evidence="5">Hap4 transcription factor, heteromerisation domain</fullName>
    </submittedName>
</protein>
<feature type="region of interest" description="Disordered" evidence="3">
    <location>
        <begin position="1"/>
        <end position="63"/>
    </location>
</feature>
<dbReference type="InterPro" id="IPR050936">
    <property type="entry name" value="AP-1-like"/>
</dbReference>
<organism evidence="5">
    <name type="scientific">Phaffia rhodozyma</name>
    <name type="common">Yeast</name>
    <name type="synonym">Xanthophyllomyces dendrorhous</name>
    <dbReference type="NCBI Taxonomy" id="264483"/>
    <lineage>
        <taxon>Eukaryota</taxon>
        <taxon>Fungi</taxon>
        <taxon>Dikarya</taxon>
        <taxon>Basidiomycota</taxon>
        <taxon>Agaricomycotina</taxon>
        <taxon>Tremellomycetes</taxon>
        <taxon>Cystofilobasidiales</taxon>
        <taxon>Mrakiaceae</taxon>
        <taxon>Phaffia</taxon>
    </lineage>
</organism>
<feature type="compositionally biased region" description="Polar residues" evidence="3">
    <location>
        <begin position="588"/>
        <end position="613"/>
    </location>
</feature>
<sequence length="683" mass="71790">MAPSASDRDTSSSGGKIFAKASKEWTIPPRPRPGRKASEPAAKPTGKGAQNRDAQRAFRERKQDYVQELENKIKEYEAQEVQKAISLQTVSLALKAENTTLKSENARLRSLVMSLGGDPTDSPQSESTSSMTGGKGKGKRKRSDKSDRNRESPETEDGGDEPVTPESAETSPLVSTNAYKPEHTSGHSTSSVSSLSSNSSSSNGNGSGLGQQQQQAQLYHPRYAYPPLQAPSFLSPSLYAAQSSPQALPTGHFHTQPSALPNEGQTRTTAPSSVSSTPRHVNTTSTTKTIKTTCSSSSSSEIQIVPCGFCTQNDTCVCRIAAEQKERERLNAGMDSLLIDMDSSSPNSSSQPSEGVDTSTTSALRIARKPKGKTSTSIWTIDSGIVAGTSSTSSSTEATSVSVTSGTVVSDGAVLLDRSGIKTEVVELPSCTGDPSNCAACADDPFGKAFCETLDEDEEIEEADRADGAIQVKEEKKSEMIEVSCCGVPGACGSHQGECGTSEKSDKDVLMLGGPEIRVPHGPIEQEKQGVPTADVWRQLKSHPNATFADLSLLAAVCSRRLQTFTSPSPAPSTSSLPPLDSVSPNPHTSSPYLNGRSTSLTPSAGSTSNSISAAVAQAQAHKRRRLEIDAEGVKEALRILDARGGGVASGAVDGGAVVEGLKRGRRVSDLRGTLGEIKEESS</sequence>
<dbReference type="SMART" id="SM00338">
    <property type="entry name" value="BRLZ"/>
    <property type="match status" value="1"/>
</dbReference>
<evidence type="ECO:0000259" key="4">
    <source>
        <dbReference type="PROSITE" id="PS00036"/>
    </source>
</evidence>
<feature type="compositionally biased region" description="Low complexity" evidence="3">
    <location>
        <begin position="186"/>
        <end position="215"/>
    </location>
</feature>
<proteinExistence type="predicted"/>
<name>A0A0F7SE77_PHARH</name>
<dbReference type="GO" id="GO:0000976">
    <property type="term" value="F:transcription cis-regulatory region binding"/>
    <property type="evidence" value="ECO:0007669"/>
    <property type="project" value="InterPro"/>
</dbReference>
<evidence type="ECO:0000256" key="2">
    <source>
        <dbReference type="ARBA" id="ARBA00023242"/>
    </source>
</evidence>
<feature type="compositionally biased region" description="Polar residues" evidence="3">
    <location>
        <begin position="244"/>
        <end position="282"/>
    </location>
</feature>
<dbReference type="Pfam" id="PF10297">
    <property type="entry name" value="Hap4_Hap_bind"/>
    <property type="match status" value="1"/>
</dbReference>
<feature type="compositionally biased region" description="Low complexity" evidence="3">
    <location>
        <begin position="572"/>
        <end position="587"/>
    </location>
</feature>
<dbReference type="AlphaFoldDB" id="A0A0F7SE77"/>
<dbReference type="SUPFAM" id="SSF57959">
    <property type="entry name" value="Leucine zipper domain"/>
    <property type="match status" value="1"/>
</dbReference>
<feature type="region of interest" description="Disordered" evidence="3">
    <location>
        <begin position="565"/>
        <end position="617"/>
    </location>
</feature>
<dbReference type="GO" id="GO:0001228">
    <property type="term" value="F:DNA-binding transcription activator activity, RNA polymerase II-specific"/>
    <property type="evidence" value="ECO:0007669"/>
    <property type="project" value="TreeGrafter"/>
</dbReference>
<evidence type="ECO:0000256" key="1">
    <source>
        <dbReference type="ARBA" id="ARBA00004123"/>
    </source>
</evidence>
<evidence type="ECO:0000256" key="3">
    <source>
        <dbReference type="SAM" id="MobiDB-lite"/>
    </source>
</evidence>
<dbReference type="PANTHER" id="PTHR40621">
    <property type="entry name" value="TRANSCRIPTION FACTOR KAPC-RELATED"/>
    <property type="match status" value="1"/>
</dbReference>
<keyword evidence="2" id="KW-0539">Nucleus</keyword>
<dbReference type="InterPro" id="IPR004827">
    <property type="entry name" value="bZIP"/>
</dbReference>
<dbReference type="CDD" id="cd14688">
    <property type="entry name" value="bZIP_YAP"/>
    <property type="match status" value="1"/>
</dbReference>
<dbReference type="PROSITE" id="PS00036">
    <property type="entry name" value="BZIP_BASIC"/>
    <property type="match status" value="1"/>
</dbReference>
<feature type="compositionally biased region" description="Low complexity" evidence="3">
    <location>
        <begin position="338"/>
        <end position="353"/>
    </location>
</feature>
<feature type="region of interest" description="Disordered" evidence="3">
    <location>
        <begin position="338"/>
        <end position="369"/>
    </location>
</feature>
<feature type="domain" description="BZIP" evidence="4">
    <location>
        <begin position="47"/>
        <end position="61"/>
    </location>
</feature>
<dbReference type="Gene3D" id="1.20.5.170">
    <property type="match status" value="1"/>
</dbReference>
<feature type="compositionally biased region" description="Polar residues" evidence="3">
    <location>
        <begin position="167"/>
        <end position="178"/>
    </location>
</feature>
<evidence type="ECO:0000313" key="5">
    <source>
        <dbReference type="EMBL" id="CDZ96351.1"/>
    </source>
</evidence>
<dbReference type="PANTHER" id="PTHR40621:SF7">
    <property type="entry name" value="BZIP DOMAIN-CONTAINING PROTEIN"/>
    <property type="match status" value="1"/>
</dbReference>
<feature type="compositionally biased region" description="Basic and acidic residues" evidence="3">
    <location>
        <begin position="1"/>
        <end position="10"/>
    </location>
</feature>
<accession>A0A0F7SE77</accession>
<dbReference type="InterPro" id="IPR046347">
    <property type="entry name" value="bZIP_sf"/>
</dbReference>
<reference evidence="5" key="1">
    <citation type="submission" date="2014-08" db="EMBL/GenBank/DDBJ databases">
        <authorList>
            <person name="Sharma Rahul"/>
            <person name="Thines Marco"/>
        </authorList>
    </citation>
    <scope>NUCLEOTIDE SEQUENCE</scope>
</reference>
<dbReference type="InterPro" id="IPR018287">
    <property type="entry name" value="Hap4_TF_heteromerisation"/>
</dbReference>